<evidence type="ECO:0000313" key="1">
    <source>
        <dbReference type="EMBL" id="PLZ87222.1"/>
    </source>
</evidence>
<organism evidence="1 2">
    <name type="scientific">Fischerella muscicola CCMEE 5323</name>
    <dbReference type="NCBI Taxonomy" id="2019572"/>
    <lineage>
        <taxon>Bacteria</taxon>
        <taxon>Bacillati</taxon>
        <taxon>Cyanobacteriota</taxon>
        <taxon>Cyanophyceae</taxon>
        <taxon>Nostocales</taxon>
        <taxon>Hapalosiphonaceae</taxon>
        <taxon>Fischerella</taxon>
    </lineage>
</organism>
<dbReference type="Proteomes" id="UP000235036">
    <property type="component" value="Unassembled WGS sequence"/>
</dbReference>
<keyword evidence="2" id="KW-1185">Reference proteome</keyword>
<proteinExistence type="predicted"/>
<dbReference type="RefSeq" id="WP_102205486.1">
    <property type="nucleotide sequence ID" value="NZ_CAWNVR010000533.1"/>
</dbReference>
<name>A0A2N6K045_FISMU</name>
<comment type="caution">
    <text evidence="1">The sequence shown here is derived from an EMBL/GenBank/DDBJ whole genome shotgun (WGS) entry which is preliminary data.</text>
</comment>
<accession>A0A2N6K045</accession>
<evidence type="ECO:0000313" key="2">
    <source>
        <dbReference type="Proteomes" id="UP000235036"/>
    </source>
</evidence>
<reference evidence="1 2" key="1">
    <citation type="submission" date="2017-08" db="EMBL/GenBank/DDBJ databases">
        <title>Genomes of Fischerella (Mastigocladus) sp. strains.</title>
        <authorList>
            <person name="Miller S.R."/>
        </authorList>
    </citation>
    <scope>NUCLEOTIDE SEQUENCE [LARGE SCALE GENOMIC DNA]</scope>
    <source>
        <strain evidence="1 2">CCMEE 5323</strain>
    </source>
</reference>
<gene>
    <name evidence="1" type="ORF">CEN44_17995</name>
</gene>
<dbReference type="AlphaFoldDB" id="A0A2N6K045"/>
<dbReference type="EMBL" id="NRQW01000418">
    <property type="protein sequence ID" value="PLZ87222.1"/>
    <property type="molecule type" value="Genomic_DNA"/>
</dbReference>
<protein>
    <submittedName>
        <fullName evidence="1">Universal stress family protein</fullName>
    </submittedName>
</protein>
<sequence>MLIRLQDAINRDDLIEQMLLHCNPITSSAEQAQSTKPINFIVGYNSSPNSHTALDISLLIAHQTRLATKSHVIVQAVYVLEEYQTNDFLDVLPTQDFQTSELCEQIPAYCPISLPSKNVQTPVLTQTNKFAQAERILWQARCLADEWQSYFKAHLRFGCVADELEKVVASEAATVLFLGCKSANHPIVQQLGSHFPCAIIGIPTCIDEE</sequence>